<comment type="caution">
    <text evidence="1">The sequence shown here is derived from an EMBL/GenBank/DDBJ whole genome shotgun (WGS) entry which is preliminary data.</text>
</comment>
<protein>
    <submittedName>
        <fullName evidence="1">Uncharacterized protein</fullName>
    </submittedName>
</protein>
<dbReference type="EMBL" id="WTPX01000247">
    <property type="protein sequence ID" value="NNJ27977.1"/>
    <property type="molecule type" value="Genomic_DNA"/>
</dbReference>
<keyword evidence="2" id="KW-1185">Reference proteome</keyword>
<dbReference type="Proteomes" id="UP000609651">
    <property type="component" value="Unassembled WGS sequence"/>
</dbReference>
<gene>
    <name evidence="1" type="ORF">LzC2_40880</name>
</gene>
<reference evidence="1 2" key="1">
    <citation type="journal article" date="2020" name="Syst. Appl. Microbiol.">
        <title>Alienimonas chondri sp. nov., a novel planctomycete isolated from the biofilm of the red alga Chondrus crispus.</title>
        <authorList>
            <person name="Vitorino I."/>
            <person name="Albuquerque L."/>
            <person name="Wiegand S."/>
            <person name="Kallscheuer N."/>
            <person name="da Costa M.S."/>
            <person name="Lobo-da-Cunha A."/>
            <person name="Jogler C."/>
            <person name="Lage O.M."/>
        </authorList>
    </citation>
    <scope>NUCLEOTIDE SEQUENCE [LARGE SCALE GENOMIC DNA]</scope>
    <source>
        <strain evidence="1 2">LzC2</strain>
    </source>
</reference>
<name>A0ABX1VLZ9_9PLAN</name>
<evidence type="ECO:0000313" key="2">
    <source>
        <dbReference type="Proteomes" id="UP000609651"/>
    </source>
</evidence>
<sequence>MTSLLTQAFDRAAELSEESQDALARQLLAELDADRRWDDAFASPRSEDLLTRLADRALATHRNGETEPLDDAAFDRVGRELATGSSADD</sequence>
<evidence type="ECO:0000313" key="1">
    <source>
        <dbReference type="EMBL" id="NNJ27977.1"/>
    </source>
</evidence>
<accession>A0ABX1VLZ9</accession>
<proteinExistence type="predicted"/>
<organism evidence="1 2">
    <name type="scientific">Alienimonas chondri</name>
    <dbReference type="NCBI Taxonomy" id="2681879"/>
    <lineage>
        <taxon>Bacteria</taxon>
        <taxon>Pseudomonadati</taxon>
        <taxon>Planctomycetota</taxon>
        <taxon>Planctomycetia</taxon>
        <taxon>Planctomycetales</taxon>
        <taxon>Planctomycetaceae</taxon>
        <taxon>Alienimonas</taxon>
    </lineage>
</organism>
<dbReference type="RefSeq" id="WP_171189879.1">
    <property type="nucleotide sequence ID" value="NZ_WTPX01000247.1"/>
</dbReference>